<feature type="transmembrane region" description="Helical" evidence="4">
    <location>
        <begin position="37"/>
        <end position="60"/>
    </location>
</feature>
<dbReference type="InterPro" id="IPR002048">
    <property type="entry name" value="EF_hand_dom"/>
</dbReference>
<dbReference type="FunFam" id="1.10.238.10:FF:000703">
    <property type="entry name" value="Calmodulin, putative"/>
    <property type="match status" value="1"/>
</dbReference>
<evidence type="ECO:0000313" key="6">
    <source>
        <dbReference type="EMBL" id="ESS69069.1"/>
    </source>
</evidence>
<evidence type="ECO:0000259" key="5">
    <source>
        <dbReference type="PROSITE" id="PS50222"/>
    </source>
</evidence>
<evidence type="ECO:0000256" key="3">
    <source>
        <dbReference type="ARBA" id="ARBA00022837"/>
    </source>
</evidence>
<dbReference type="PROSITE" id="PS50222">
    <property type="entry name" value="EF_HAND_2"/>
    <property type="match status" value="3"/>
</dbReference>
<evidence type="ECO:0000256" key="1">
    <source>
        <dbReference type="ARBA" id="ARBA00022723"/>
    </source>
</evidence>
<feature type="transmembrane region" description="Helical" evidence="4">
    <location>
        <begin position="6"/>
        <end position="25"/>
    </location>
</feature>
<dbReference type="InterPro" id="IPR011992">
    <property type="entry name" value="EF-hand-dom_pair"/>
</dbReference>
<dbReference type="CDD" id="cd00051">
    <property type="entry name" value="EFh"/>
    <property type="match status" value="1"/>
</dbReference>
<dbReference type="AlphaFoldDB" id="V5BMR3"/>
<dbReference type="EMBL" id="AYLP01000014">
    <property type="protein sequence ID" value="ESS69069.1"/>
    <property type="molecule type" value="Genomic_DNA"/>
</dbReference>
<organism evidence="6 7">
    <name type="scientific">Trypanosoma cruzi Dm28c</name>
    <dbReference type="NCBI Taxonomy" id="1416333"/>
    <lineage>
        <taxon>Eukaryota</taxon>
        <taxon>Discoba</taxon>
        <taxon>Euglenozoa</taxon>
        <taxon>Kinetoplastea</taxon>
        <taxon>Metakinetoplastina</taxon>
        <taxon>Trypanosomatida</taxon>
        <taxon>Trypanosomatidae</taxon>
        <taxon>Trypanosoma</taxon>
        <taxon>Schizotrypanum</taxon>
    </lineage>
</organism>
<feature type="domain" description="EF-hand" evidence="5">
    <location>
        <begin position="273"/>
        <end position="308"/>
    </location>
</feature>
<dbReference type="Gene3D" id="1.10.238.10">
    <property type="entry name" value="EF-hand"/>
    <property type="match status" value="3"/>
</dbReference>
<dbReference type="GO" id="GO:0005509">
    <property type="term" value="F:calcium ion binding"/>
    <property type="evidence" value="ECO:0007669"/>
    <property type="project" value="InterPro"/>
</dbReference>
<gene>
    <name evidence="6" type="ORF">TCDM_02086</name>
</gene>
<reference evidence="6 7" key="1">
    <citation type="journal article" date="2014" name="Genome Announc.">
        <title>Trypanosoma cruzi Clone Dm28c Draft Genome Sequence.</title>
        <authorList>
            <person name="Grisard E.C."/>
            <person name="Teixeira S.M."/>
            <person name="de Almeida L.G."/>
            <person name="Stoco P.H."/>
            <person name="Gerber A.L."/>
            <person name="Talavera-Lopez C."/>
            <person name="Lima O.C."/>
            <person name="Andersson B."/>
            <person name="de Vasconcelos A.T."/>
        </authorList>
    </citation>
    <scope>NUCLEOTIDE SEQUENCE [LARGE SCALE GENOMIC DNA]</scope>
    <source>
        <strain evidence="6 7">Dm28c</strain>
    </source>
</reference>
<keyword evidence="2" id="KW-0677">Repeat</keyword>
<dbReference type="InterPro" id="IPR018247">
    <property type="entry name" value="EF_Hand_1_Ca_BS"/>
</dbReference>
<dbReference type="PROSITE" id="PS00018">
    <property type="entry name" value="EF_HAND_1"/>
    <property type="match status" value="5"/>
</dbReference>
<evidence type="ECO:0000256" key="4">
    <source>
        <dbReference type="SAM" id="Phobius"/>
    </source>
</evidence>
<comment type="caution">
    <text evidence="6">The sequence shown here is derived from an EMBL/GenBank/DDBJ whole genome shotgun (WGS) entry which is preliminary data.</text>
</comment>
<sequence>MLIDVIHSVFFLCIVFFCWCCEVYVREREIHLTYLHSLLRFFWLFLEVVVCLCVCFQVSMPSVVSGPHAESILCSLSPEEVDMLRDAFIYMDRDNDGHVNKDELLTMVHRCVGDERFSPLKEYLVPLFDVADKDKDDKLSLTEFLLSFADGPGVVPAEVISSCVSSIRVRLTDEEIETLQETFRRIDTKADGFIDKEELIVALKENLKHRFPDLHDNNFNDIVAVIMASADTDRDGRLCLSEFIRSFQEDQGVLPAAFLDAGARKLVQKLTPAEIEILKEAFAVLDKNHDGYLEYSDIYDALWETIFDSSGDKSQIRELCDLIMVTADHEKRGMLTLAEFVRGFIRNIALTQLPVAAAQEKMQSACERLQEMLQSGELERLSVVPDDSFQDTTCVTPGNLVSVLSDIFRDVFPFLEEETLSTIIGAVVVASDNEKDKKISLENFIQCFAEGPRILSIDSSSSPLSKSLSGDELLTVSHVLHELGKDANSNGCVQEPEVLEAIRNAFRSDLKQTDRVLQYVRDKITRHNSSSSLMVETSVKDGPCYKDGDLNSESRVMPESKGNNAMKEGSVTVLKGDVTHESPPTGIGVPALLATRKKPKSQQRHHFAMNSTASDAIVKHHACSYLGFAYDAADRAIFDNELQAEFKKYAGEGQDYIDRDRFIKAYISMEHYGLIPTENEANRVLSRYCTGDKVHYNEFCIIMLQRARM</sequence>
<evidence type="ECO:0000256" key="2">
    <source>
        <dbReference type="ARBA" id="ARBA00022737"/>
    </source>
</evidence>
<dbReference type="Pfam" id="PF13499">
    <property type="entry name" value="EF-hand_7"/>
    <property type="match status" value="3"/>
</dbReference>
<dbReference type="PANTHER" id="PTHR10827">
    <property type="entry name" value="RETICULOCALBIN"/>
    <property type="match status" value="1"/>
</dbReference>
<dbReference type="OrthoDB" id="26525at2759"/>
<protein>
    <submittedName>
        <fullName evidence="6">Calmodulin</fullName>
    </submittedName>
</protein>
<accession>V5BMR3</accession>
<proteinExistence type="predicted"/>
<dbReference type="PANTHER" id="PTHR10827:SF98">
    <property type="entry name" value="45 KDA CALCIUM-BINDING PROTEIN"/>
    <property type="match status" value="1"/>
</dbReference>
<keyword evidence="4" id="KW-0472">Membrane</keyword>
<keyword evidence="3" id="KW-0106">Calcium</keyword>
<keyword evidence="1" id="KW-0479">Metal-binding</keyword>
<feature type="domain" description="EF-hand" evidence="5">
    <location>
        <begin position="174"/>
        <end position="209"/>
    </location>
</feature>
<name>V5BMR3_TRYCR</name>
<feature type="domain" description="EF-hand" evidence="5">
    <location>
        <begin position="79"/>
        <end position="114"/>
    </location>
</feature>
<dbReference type="Proteomes" id="UP000017861">
    <property type="component" value="Unassembled WGS sequence"/>
</dbReference>
<dbReference type="VEuPathDB" id="TriTrypDB:TCDM_02086"/>
<dbReference type="SMART" id="SM00054">
    <property type="entry name" value="EFh"/>
    <property type="match status" value="5"/>
</dbReference>
<dbReference type="SUPFAM" id="SSF47473">
    <property type="entry name" value="EF-hand"/>
    <property type="match status" value="2"/>
</dbReference>
<evidence type="ECO:0000313" key="7">
    <source>
        <dbReference type="Proteomes" id="UP000017861"/>
    </source>
</evidence>
<keyword evidence="4" id="KW-0812">Transmembrane</keyword>
<keyword evidence="4" id="KW-1133">Transmembrane helix</keyword>